<dbReference type="OrthoDB" id="10263741at2759"/>
<dbReference type="AlphaFoldDB" id="A0A165DLD2"/>
<keyword evidence="3" id="KW-1185">Reference proteome</keyword>
<dbReference type="CDD" id="cd10568">
    <property type="entry name" value="SWIB_like"/>
    <property type="match status" value="1"/>
</dbReference>
<protein>
    <recommendedName>
        <fullName evidence="1">DM2 domain-containing protein</fullName>
    </recommendedName>
</protein>
<dbReference type="SUPFAM" id="SSF47592">
    <property type="entry name" value="SWIB/MDM2 domain"/>
    <property type="match status" value="1"/>
</dbReference>
<dbReference type="EMBL" id="KV426209">
    <property type="protein sequence ID" value="KZV84830.1"/>
    <property type="molecule type" value="Genomic_DNA"/>
</dbReference>
<dbReference type="SMART" id="SM00151">
    <property type="entry name" value="SWIB"/>
    <property type="match status" value="1"/>
</dbReference>
<evidence type="ECO:0000313" key="3">
    <source>
        <dbReference type="Proteomes" id="UP000077266"/>
    </source>
</evidence>
<dbReference type="PANTHER" id="PTHR13844">
    <property type="entry name" value="SWI/SNF-RELATED MATRIX-ASSOCIATED ACTIN-DEPENDENT REGULATOR OF CHROMATIN SUBFAMILY D"/>
    <property type="match status" value="1"/>
</dbReference>
<dbReference type="FunCoup" id="A0A165DLD2">
    <property type="interactions" value="636"/>
</dbReference>
<feature type="domain" description="DM2" evidence="1">
    <location>
        <begin position="143"/>
        <end position="220"/>
    </location>
</feature>
<dbReference type="STRING" id="1314781.A0A165DLD2"/>
<dbReference type="InterPro" id="IPR036885">
    <property type="entry name" value="SWIB_MDM2_dom_sf"/>
</dbReference>
<dbReference type="InParanoid" id="A0A165DLD2"/>
<proteinExistence type="predicted"/>
<sequence length="367" mass="41156">MTRKLAEISDALARTPTVTRTLRVFLSHSVSGQSWQEAAAPLQDGASMEVESGQAIPAWTFRVEGRLLDVGSATSRQNKTPARKFSSFVKRLVVDWDQDPNVYAQPNMVEWQRGPGVTEQDGFEVKRRGDQDVNVRVLIQLQHTPERFALAPELERVLDIHEDTRTNIITALWNYIKINSLQDKVDRKLIRADADLRPIFNADTVNFHDLPQLINRFLQPPPPITLNYTLTVGPTAPSGMQAFDIDIETEDVSLKARQSAVVLSMTSESAKGLAALDEEIASTAQAVRNAQQKRDFLLRFAEDPARFVESWLASQSRDLEVILGNDHGVKDEDLKRSDFFRLPWVEEAVAVQEGLRVANALQPPPGR</sequence>
<evidence type="ECO:0000259" key="1">
    <source>
        <dbReference type="PROSITE" id="PS51925"/>
    </source>
</evidence>
<dbReference type="Pfam" id="PF02201">
    <property type="entry name" value="SWIB"/>
    <property type="match status" value="1"/>
</dbReference>
<dbReference type="InterPro" id="IPR019835">
    <property type="entry name" value="SWIB_domain"/>
</dbReference>
<evidence type="ECO:0000313" key="2">
    <source>
        <dbReference type="EMBL" id="KZV84830.1"/>
    </source>
</evidence>
<name>A0A165DLD2_EXIGL</name>
<dbReference type="InterPro" id="IPR003121">
    <property type="entry name" value="SWIB_MDM2_domain"/>
</dbReference>
<accession>A0A165DLD2</accession>
<dbReference type="Gene3D" id="1.10.245.10">
    <property type="entry name" value="SWIB/MDM2 domain"/>
    <property type="match status" value="1"/>
</dbReference>
<dbReference type="Proteomes" id="UP000077266">
    <property type="component" value="Unassembled WGS sequence"/>
</dbReference>
<gene>
    <name evidence="2" type="ORF">EXIGLDRAFT_623760</name>
</gene>
<dbReference type="PROSITE" id="PS51925">
    <property type="entry name" value="SWIB_MDM2"/>
    <property type="match status" value="1"/>
</dbReference>
<reference evidence="2 3" key="1">
    <citation type="journal article" date="2016" name="Mol. Biol. Evol.">
        <title>Comparative Genomics of Early-Diverging Mushroom-Forming Fungi Provides Insights into the Origins of Lignocellulose Decay Capabilities.</title>
        <authorList>
            <person name="Nagy L.G."/>
            <person name="Riley R."/>
            <person name="Tritt A."/>
            <person name="Adam C."/>
            <person name="Daum C."/>
            <person name="Floudas D."/>
            <person name="Sun H."/>
            <person name="Yadav J.S."/>
            <person name="Pangilinan J."/>
            <person name="Larsson K.H."/>
            <person name="Matsuura K."/>
            <person name="Barry K."/>
            <person name="Labutti K."/>
            <person name="Kuo R."/>
            <person name="Ohm R.A."/>
            <person name="Bhattacharya S.S."/>
            <person name="Shirouzu T."/>
            <person name="Yoshinaga Y."/>
            <person name="Martin F.M."/>
            <person name="Grigoriev I.V."/>
            <person name="Hibbett D.S."/>
        </authorList>
    </citation>
    <scope>NUCLEOTIDE SEQUENCE [LARGE SCALE GENOMIC DNA]</scope>
    <source>
        <strain evidence="2 3">HHB12029</strain>
    </source>
</reference>
<organism evidence="2 3">
    <name type="scientific">Exidia glandulosa HHB12029</name>
    <dbReference type="NCBI Taxonomy" id="1314781"/>
    <lineage>
        <taxon>Eukaryota</taxon>
        <taxon>Fungi</taxon>
        <taxon>Dikarya</taxon>
        <taxon>Basidiomycota</taxon>
        <taxon>Agaricomycotina</taxon>
        <taxon>Agaricomycetes</taxon>
        <taxon>Auriculariales</taxon>
        <taxon>Exidiaceae</taxon>
        <taxon>Exidia</taxon>
    </lineage>
</organism>